<feature type="transmembrane region" description="Helical" evidence="1">
    <location>
        <begin position="6"/>
        <end position="26"/>
    </location>
</feature>
<proteinExistence type="predicted"/>
<accession>A0A8D8C2C9</accession>
<protein>
    <submittedName>
        <fullName evidence="2">(northern house mosquito) hypothetical protein</fullName>
    </submittedName>
</protein>
<dbReference type="EMBL" id="HBUE01096893">
    <property type="protein sequence ID" value="CAG6483517.1"/>
    <property type="molecule type" value="Transcribed_RNA"/>
</dbReference>
<evidence type="ECO:0000313" key="2">
    <source>
        <dbReference type="EMBL" id="CAG6483517.1"/>
    </source>
</evidence>
<dbReference type="AlphaFoldDB" id="A0A8D8C2C9"/>
<evidence type="ECO:0000256" key="1">
    <source>
        <dbReference type="SAM" id="Phobius"/>
    </source>
</evidence>
<organism evidence="2">
    <name type="scientific">Culex pipiens</name>
    <name type="common">House mosquito</name>
    <dbReference type="NCBI Taxonomy" id="7175"/>
    <lineage>
        <taxon>Eukaryota</taxon>
        <taxon>Metazoa</taxon>
        <taxon>Ecdysozoa</taxon>
        <taxon>Arthropoda</taxon>
        <taxon>Hexapoda</taxon>
        <taxon>Insecta</taxon>
        <taxon>Pterygota</taxon>
        <taxon>Neoptera</taxon>
        <taxon>Endopterygota</taxon>
        <taxon>Diptera</taxon>
        <taxon>Nematocera</taxon>
        <taxon>Culicoidea</taxon>
        <taxon>Culicidae</taxon>
        <taxon>Culicinae</taxon>
        <taxon>Culicini</taxon>
        <taxon>Culex</taxon>
        <taxon>Culex</taxon>
    </lineage>
</organism>
<sequence>MISAALAILTFLYDLFNVIITLTSVLNESGSTCFSSFSFINVMISPWRNRKVFVNGACFCSGKYSISESPMRYKLFALSNFVNKVLDLYFLFGFFEIFFRITPRPSYVFSNKFSVI</sequence>
<reference evidence="2" key="1">
    <citation type="submission" date="2021-05" db="EMBL/GenBank/DDBJ databases">
        <authorList>
            <person name="Alioto T."/>
            <person name="Alioto T."/>
            <person name="Gomez Garrido J."/>
        </authorList>
    </citation>
    <scope>NUCLEOTIDE SEQUENCE</scope>
</reference>
<name>A0A8D8C2C9_CULPI</name>
<feature type="transmembrane region" description="Helical" evidence="1">
    <location>
        <begin position="81"/>
        <end position="101"/>
    </location>
</feature>
<keyword evidence="1" id="KW-0472">Membrane</keyword>
<keyword evidence="1" id="KW-0812">Transmembrane</keyword>
<keyword evidence="1" id="KW-1133">Transmembrane helix</keyword>